<dbReference type="OrthoDB" id="10644942at2759"/>
<sequence>MDYDVSKNIVEISKSSVSNIEVPFDLFSLSREQINSHSKICNVCGEDFQEFKYMRNHQTVMHYNIIRRYNKLYGNIFEKYLDKF</sequence>
<dbReference type="EMBL" id="REGN01011208">
    <property type="protein sequence ID" value="RMZ97755.1"/>
    <property type="molecule type" value="Genomic_DNA"/>
</dbReference>
<evidence type="ECO:0000313" key="3">
    <source>
        <dbReference type="Proteomes" id="UP000276133"/>
    </source>
</evidence>
<gene>
    <name evidence="2" type="ORF">BpHYR1_017775</name>
</gene>
<comment type="caution">
    <text evidence="2">The sequence shown here is derived from an EMBL/GenBank/DDBJ whole genome shotgun (WGS) entry which is preliminary data.</text>
</comment>
<feature type="domain" description="C2H2-type" evidence="1">
    <location>
        <begin position="41"/>
        <end position="62"/>
    </location>
</feature>
<dbReference type="PROSITE" id="PS00028">
    <property type="entry name" value="ZINC_FINGER_C2H2_1"/>
    <property type="match status" value="1"/>
</dbReference>
<name>A0A3M7PF72_BRAPC</name>
<protein>
    <recommendedName>
        <fullName evidence="1">C2H2-type domain-containing protein</fullName>
    </recommendedName>
</protein>
<evidence type="ECO:0000259" key="1">
    <source>
        <dbReference type="PROSITE" id="PS00028"/>
    </source>
</evidence>
<dbReference type="AlphaFoldDB" id="A0A3M7PF72"/>
<dbReference type="Proteomes" id="UP000276133">
    <property type="component" value="Unassembled WGS sequence"/>
</dbReference>
<reference evidence="2 3" key="1">
    <citation type="journal article" date="2018" name="Sci. Rep.">
        <title>Genomic signatures of local adaptation to the degree of environmental predictability in rotifers.</title>
        <authorList>
            <person name="Franch-Gras L."/>
            <person name="Hahn C."/>
            <person name="Garcia-Roger E.M."/>
            <person name="Carmona M.J."/>
            <person name="Serra M."/>
            <person name="Gomez A."/>
        </authorList>
    </citation>
    <scope>NUCLEOTIDE SEQUENCE [LARGE SCALE GENOMIC DNA]</scope>
    <source>
        <strain evidence="2">HYR1</strain>
    </source>
</reference>
<accession>A0A3M7PF72</accession>
<proteinExistence type="predicted"/>
<keyword evidence="3" id="KW-1185">Reference proteome</keyword>
<organism evidence="2 3">
    <name type="scientific">Brachionus plicatilis</name>
    <name type="common">Marine rotifer</name>
    <name type="synonym">Brachionus muelleri</name>
    <dbReference type="NCBI Taxonomy" id="10195"/>
    <lineage>
        <taxon>Eukaryota</taxon>
        <taxon>Metazoa</taxon>
        <taxon>Spiralia</taxon>
        <taxon>Gnathifera</taxon>
        <taxon>Rotifera</taxon>
        <taxon>Eurotatoria</taxon>
        <taxon>Monogononta</taxon>
        <taxon>Pseudotrocha</taxon>
        <taxon>Ploima</taxon>
        <taxon>Brachionidae</taxon>
        <taxon>Brachionus</taxon>
    </lineage>
</organism>
<dbReference type="InterPro" id="IPR013087">
    <property type="entry name" value="Znf_C2H2_type"/>
</dbReference>
<evidence type="ECO:0000313" key="2">
    <source>
        <dbReference type="EMBL" id="RMZ97755.1"/>
    </source>
</evidence>